<name>A0ABT9GYF3_9GAMM</name>
<dbReference type="InterPro" id="IPR005320">
    <property type="entry name" value="Peptidase_S51"/>
</dbReference>
<comment type="similarity">
    <text evidence="1">Belongs to the peptidase S51 family.</text>
</comment>
<dbReference type="EMBL" id="JAUZVZ010000006">
    <property type="protein sequence ID" value="MDP4535720.1"/>
    <property type="molecule type" value="Genomic_DNA"/>
</dbReference>
<accession>A0ABT9GYF3</accession>
<evidence type="ECO:0000256" key="3">
    <source>
        <dbReference type="ARBA" id="ARBA00022801"/>
    </source>
</evidence>
<dbReference type="PANTHER" id="PTHR36175">
    <property type="entry name" value="CYANOPHYCINASE"/>
    <property type="match status" value="1"/>
</dbReference>
<gene>
    <name evidence="5" type="ORF">Q3O60_05935</name>
</gene>
<evidence type="ECO:0000313" key="6">
    <source>
        <dbReference type="Proteomes" id="UP001231616"/>
    </source>
</evidence>
<evidence type="ECO:0000256" key="2">
    <source>
        <dbReference type="ARBA" id="ARBA00022670"/>
    </source>
</evidence>
<proteinExistence type="inferred from homology"/>
<evidence type="ECO:0000256" key="4">
    <source>
        <dbReference type="ARBA" id="ARBA00022825"/>
    </source>
</evidence>
<comment type="caution">
    <text evidence="5">The sequence shown here is derived from an EMBL/GenBank/DDBJ whole genome shotgun (WGS) entry which is preliminary data.</text>
</comment>
<dbReference type="GO" id="GO:0004180">
    <property type="term" value="F:carboxypeptidase activity"/>
    <property type="evidence" value="ECO:0007669"/>
    <property type="project" value="UniProtKB-KW"/>
</dbReference>
<keyword evidence="6" id="KW-1185">Reference proteome</keyword>
<dbReference type="PANTHER" id="PTHR36175:SF1">
    <property type="entry name" value="CYANOPHYCINASE"/>
    <property type="match status" value="1"/>
</dbReference>
<dbReference type="RefSeq" id="WP_305892982.1">
    <property type="nucleotide sequence ID" value="NZ_JAUZVZ010000006.1"/>
</dbReference>
<sequence length="361" mass="39696">MKINWFPQTLVVLYSIVMLQGCGSNISDPDPTLLSELEALANAEACGYGPRPDKPANLTRYAVGYTGDVCVELEEQQAGIILMGGSTDVDAVFVEKVRPHIQGGNIVVLRTRGGAGYNDYLLHSTQAASVETLIVDSRDKANTEYVDWAIRSAEFIWFAGGDQSEYIRYWQGTAVQDALHYAYQKGAIIGGTSAGNAILGELVYNPDGVGSAVSSEVAADFCDANIKFSGDFLQAPMLRGTITDTHFKQRDRMGRLMTFLAHHPDRDLTGIAVSEQTALWVERNGWTDVFGQHEVYIVRADAQTRYQQTECGQPVIISDLLRYRLTPGDRYQLGSHQTGVEPLRISLDGSQSPIYQPSNPY</sequence>
<dbReference type="PROSITE" id="PS51257">
    <property type="entry name" value="PROKAR_LIPOPROTEIN"/>
    <property type="match status" value="1"/>
</dbReference>
<evidence type="ECO:0000313" key="5">
    <source>
        <dbReference type="EMBL" id="MDP4535720.1"/>
    </source>
</evidence>
<dbReference type="Gene3D" id="3.40.50.880">
    <property type="match status" value="1"/>
</dbReference>
<dbReference type="CDD" id="cd03145">
    <property type="entry name" value="GAT1_cyanophycinase"/>
    <property type="match status" value="1"/>
</dbReference>
<organism evidence="5 6">
    <name type="scientific">Alkalimonas collagenimarina</name>
    <dbReference type="NCBI Taxonomy" id="400390"/>
    <lineage>
        <taxon>Bacteria</taxon>
        <taxon>Pseudomonadati</taxon>
        <taxon>Pseudomonadota</taxon>
        <taxon>Gammaproteobacteria</taxon>
        <taxon>Alkalimonas</taxon>
    </lineage>
</organism>
<dbReference type="Pfam" id="PF03575">
    <property type="entry name" value="Peptidase_S51"/>
    <property type="match status" value="1"/>
</dbReference>
<keyword evidence="5" id="KW-0121">Carboxypeptidase</keyword>
<evidence type="ECO:0000256" key="1">
    <source>
        <dbReference type="ARBA" id="ARBA00006534"/>
    </source>
</evidence>
<dbReference type="Proteomes" id="UP001231616">
    <property type="component" value="Unassembled WGS sequence"/>
</dbReference>
<keyword evidence="4" id="KW-0720">Serine protease</keyword>
<dbReference type="GO" id="GO:0008241">
    <property type="term" value="F:peptidyl-dipeptidase activity"/>
    <property type="evidence" value="ECO:0007669"/>
    <property type="project" value="UniProtKB-EC"/>
</dbReference>
<dbReference type="SUPFAM" id="SSF52317">
    <property type="entry name" value="Class I glutamine amidotransferase-like"/>
    <property type="match status" value="1"/>
</dbReference>
<dbReference type="EC" id="3.4.15.6" evidence="5"/>
<keyword evidence="2" id="KW-0645">Protease</keyword>
<keyword evidence="3 5" id="KW-0378">Hydrolase</keyword>
<dbReference type="InterPro" id="IPR029062">
    <property type="entry name" value="Class_I_gatase-like"/>
</dbReference>
<reference evidence="5 6" key="1">
    <citation type="submission" date="2023-08" db="EMBL/GenBank/DDBJ databases">
        <authorList>
            <person name="Joshi A."/>
            <person name="Thite S."/>
        </authorList>
    </citation>
    <scope>NUCLEOTIDE SEQUENCE [LARGE SCALE GENOMIC DNA]</scope>
    <source>
        <strain evidence="5 6">AC40</strain>
    </source>
</reference>
<protein>
    <submittedName>
        <fullName evidence="5">Cyanophycinase</fullName>
        <ecNumber evidence="5">3.4.15.6</ecNumber>
    </submittedName>
</protein>